<feature type="region of interest" description="Disordered" evidence="1">
    <location>
        <begin position="95"/>
        <end position="128"/>
    </location>
</feature>
<dbReference type="AlphaFoldDB" id="A0A077Z063"/>
<gene>
    <name evidence="2" type="ORF">TTRE_0000026401</name>
</gene>
<proteinExistence type="predicted"/>
<feature type="region of interest" description="Disordered" evidence="1">
    <location>
        <begin position="152"/>
        <end position="177"/>
    </location>
</feature>
<evidence type="ECO:0000313" key="3">
    <source>
        <dbReference type="Proteomes" id="UP000030665"/>
    </source>
</evidence>
<keyword evidence="3" id="KW-1185">Reference proteome</keyword>
<sequence length="445" mass="49285">MKTVGDEAFVLLRFSFYPSANCTFSQVVIDKSARRITIRRVEGVVNGSNDCDDSELPGVFLAKQARFAKRNCTLGKVSHSTKEFNVANGVERKGKQISLSRGDVTRSSADDGKTQSAASSSSSADGNLSRKLTALERLKNLSFDTPQVRLQSLVSEKPQKPCRVPTEVPTSSTGDKLLFESVHGRSKQSSYRRSDNIHRSLQDARRRDDIHSTLSSLDHSSCRSGGHRYDQATSYTKRSHSTTEQRLLRSYSGYCLPRSNATCSEVDFSIFHPSADLCAIRETVFNWEKLSNLEFDESDLSACTRTELEVVAKFVLLRRASLNRSTAIMADEVRALQEAVETQKQWCEVLKCYHMYPSNSSINQCKPPSRTDAKQAKAASSSIDRESSQAAAKLAASLARQAQTRMQALPSSHDAQMNSLCNAFFNGMISAMLDRINAKEEDSVA</sequence>
<reference evidence="2" key="1">
    <citation type="submission" date="2014-01" db="EMBL/GenBank/DDBJ databases">
        <authorList>
            <person name="Aslett M."/>
        </authorList>
    </citation>
    <scope>NUCLEOTIDE SEQUENCE</scope>
</reference>
<evidence type="ECO:0000313" key="2">
    <source>
        <dbReference type="EMBL" id="CDW52005.1"/>
    </source>
</evidence>
<name>A0A077Z063_TRITR</name>
<reference evidence="2" key="2">
    <citation type="submission" date="2014-03" db="EMBL/GenBank/DDBJ databases">
        <title>The whipworm genome and dual-species transcriptomics of an intimate host-pathogen interaction.</title>
        <authorList>
            <person name="Foth B.J."/>
            <person name="Tsai I.J."/>
            <person name="Reid A.J."/>
            <person name="Bancroft A.J."/>
            <person name="Nichol S."/>
            <person name="Tracey A."/>
            <person name="Holroyd N."/>
            <person name="Cotton J.A."/>
            <person name="Stanley E.J."/>
            <person name="Zarowiecki M."/>
            <person name="Liu J.Z."/>
            <person name="Huckvale T."/>
            <person name="Cooper P.J."/>
            <person name="Grencis R.K."/>
            <person name="Berriman M."/>
        </authorList>
    </citation>
    <scope>NUCLEOTIDE SEQUENCE [LARGE SCALE GENOMIC DNA]</scope>
</reference>
<dbReference type="Proteomes" id="UP000030665">
    <property type="component" value="Unassembled WGS sequence"/>
</dbReference>
<feature type="region of interest" description="Disordered" evidence="1">
    <location>
        <begin position="362"/>
        <end position="386"/>
    </location>
</feature>
<dbReference type="EMBL" id="HG805813">
    <property type="protein sequence ID" value="CDW52005.1"/>
    <property type="molecule type" value="Genomic_DNA"/>
</dbReference>
<evidence type="ECO:0000256" key="1">
    <source>
        <dbReference type="SAM" id="MobiDB-lite"/>
    </source>
</evidence>
<accession>A0A077Z063</accession>
<protein>
    <submittedName>
        <fullName evidence="2">Uncharacterized protein</fullName>
    </submittedName>
</protein>
<dbReference type="OrthoDB" id="10340929at2759"/>
<feature type="region of interest" description="Disordered" evidence="1">
    <location>
        <begin position="215"/>
        <end position="241"/>
    </location>
</feature>
<organism evidence="2 3">
    <name type="scientific">Trichuris trichiura</name>
    <name type="common">Whipworm</name>
    <name type="synonym">Trichocephalus trichiurus</name>
    <dbReference type="NCBI Taxonomy" id="36087"/>
    <lineage>
        <taxon>Eukaryota</taxon>
        <taxon>Metazoa</taxon>
        <taxon>Ecdysozoa</taxon>
        <taxon>Nematoda</taxon>
        <taxon>Enoplea</taxon>
        <taxon>Dorylaimia</taxon>
        <taxon>Trichinellida</taxon>
        <taxon>Trichuridae</taxon>
        <taxon>Trichuris</taxon>
    </lineage>
</organism>